<evidence type="ECO:0000256" key="12">
    <source>
        <dbReference type="ARBA" id="ARBA00023316"/>
    </source>
</evidence>
<evidence type="ECO:0000256" key="9">
    <source>
        <dbReference type="ARBA" id="ARBA00022984"/>
    </source>
</evidence>
<dbReference type="InterPro" id="IPR037512">
    <property type="entry name" value="PGPase_prok"/>
</dbReference>
<keyword evidence="6" id="KW-0378">Hydrolase</keyword>
<keyword evidence="7" id="KW-0460">Magnesium</keyword>
<dbReference type="NCBIfam" id="TIGR01509">
    <property type="entry name" value="HAD-SF-IA-v3"/>
    <property type="match status" value="1"/>
</dbReference>
<evidence type="ECO:0000256" key="17">
    <source>
        <dbReference type="ARBA" id="ARBA00068910"/>
    </source>
</evidence>
<organism evidence="18 19">
    <name type="scientific">Pseudomonas citronellolis</name>
    <dbReference type="NCBI Taxonomy" id="53408"/>
    <lineage>
        <taxon>Bacteria</taxon>
        <taxon>Pseudomonadati</taxon>
        <taxon>Pseudomonadota</taxon>
        <taxon>Gammaproteobacteria</taxon>
        <taxon>Pseudomonadales</taxon>
        <taxon>Pseudomonadaceae</taxon>
        <taxon>Pseudomonas</taxon>
    </lineage>
</organism>
<evidence type="ECO:0000256" key="7">
    <source>
        <dbReference type="ARBA" id="ARBA00022842"/>
    </source>
</evidence>
<dbReference type="SFLD" id="SFLDS00003">
    <property type="entry name" value="Haloacid_Dehalogenase"/>
    <property type="match status" value="1"/>
</dbReference>
<evidence type="ECO:0000256" key="11">
    <source>
        <dbReference type="ARBA" id="ARBA00023277"/>
    </source>
</evidence>
<evidence type="ECO:0000313" key="19">
    <source>
        <dbReference type="Proteomes" id="UP001220662"/>
    </source>
</evidence>
<dbReference type="Proteomes" id="UP001220662">
    <property type="component" value="Unassembled WGS sequence"/>
</dbReference>
<evidence type="ECO:0000256" key="4">
    <source>
        <dbReference type="ARBA" id="ARBA00013078"/>
    </source>
</evidence>
<dbReference type="InterPro" id="IPR023214">
    <property type="entry name" value="HAD_sf"/>
</dbReference>
<dbReference type="EC" id="3.1.3.18" evidence="4"/>
<comment type="pathway">
    <text evidence="13">Cell wall biogenesis; peptidoglycan recycling.</text>
</comment>
<dbReference type="Pfam" id="PF13419">
    <property type="entry name" value="HAD_2"/>
    <property type="match status" value="1"/>
</dbReference>
<evidence type="ECO:0000256" key="6">
    <source>
        <dbReference type="ARBA" id="ARBA00022801"/>
    </source>
</evidence>
<dbReference type="AlphaFoldDB" id="A0AAW6P6J1"/>
<dbReference type="InterPro" id="IPR023198">
    <property type="entry name" value="PGP-like_dom2"/>
</dbReference>
<dbReference type="GO" id="GO:0005829">
    <property type="term" value="C:cytosol"/>
    <property type="evidence" value="ECO:0007669"/>
    <property type="project" value="TreeGrafter"/>
</dbReference>
<dbReference type="InterPro" id="IPR041492">
    <property type="entry name" value="HAD_2"/>
</dbReference>
<dbReference type="PANTHER" id="PTHR43434:SF23">
    <property type="entry name" value="PHOSPHOGLYCOLATE PHOSPHATASE"/>
    <property type="match status" value="1"/>
</dbReference>
<gene>
    <name evidence="18" type="primary">mupP</name>
    <name evidence="18" type="ORF">P3W55_10425</name>
</gene>
<dbReference type="SFLD" id="SFLDG01135">
    <property type="entry name" value="C1.5.6:_HAD__Beta-PGM__Phospha"/>
    <property type="match status" value="1"/>
</dbReference>
<dbReference type="InterPro" id="IPR006439">
    <property type="entry name" value="HAD-SF_hydro_IA"/>
</dbReference>
<comment type="catalytic activity">
    <reaction evidence="14">
        <text>N-acetyl-D-muramate 6-phosphate + H2O = N-acetyl-D-muramate + phosphate</text>
        <dbReference type="Rhea" id="RHEA:53728"/>
        <dbReference type="ChEBI" id="CHEBI:15377"/>
        <dbReference type="ChEBI" id="CHEBI:28881"/>
        <dbReference type="ChEBI" id="CHEBI:43474"/>
        <dbReference type="ChEBI" id="CHEBI:58722"/>
        <dbReference type="EC" id="3.1.3.105"/>
    </reaction>
</comment>
<comment type="pathway">
    <text evidence="3">Organic acid metabolism; glycolate biosynthesis; glycolate from 2-phosphoglycolate: step 1/1.</text>
</comment>
<dbReference type="NCBIfam" id="NF009696">
    <property type="entry name" value="PRK13222.1-3"/>
    <property type="match status" value="1"/>
</dbReference>
<dbReference type="Gene3D" id="1.10.150.240">
    <property type="entry name" value="Putative phosphatase, domain 2"/>
    <property type="match status" value="1"/>
</dbReference>
<evidence type="ECO:0000256" key="2">
    <source>
        <dbReference type="ARBA" id="ARBA00001946"/>
    </source>
</evidence>
<comment type="similarity">
    <text evidence="15">Belongs to the HAD-like hydrolase superfamily. CbbY/CbbZ/Gph/YieH family. Phosphatase MupP subfamily.</text>
</comment>
<comment type="catalytic activity">
    <reaction evidence="1">
        <text>2-phosphoglycolate + H2O = glycolate + phosphate</text>
        <dbReference type="Rhea" id="RHEA:14369"/>
        <dbReference type="ChEBI" id="CHEBI:15377"/>
        <dbReference type="ChEBI" id="CHEBI:29805"/>
        <dbReference type="ChEBI" id="CHEBI:43474"/>
        <dbReference type="ChEBI" id="CHEBI:58033"/>
        <dbReference type="EC" id="3.1.3.18"/>
    </reaction>
</comment>
<dbReference type="NCBIfam" id="TIGR01549">
    <property type="entry name" value="HAD-SF-IA-v1"/>
    <property type="match status" value="1"/>
</dbReference>
<protein>
    <recommendedName>
        <fullName evidence="17">N-acetylmuramic acid 6-phosphate phosphatase</fullName>
        <ecNumber evidence="16">3.1.3.105</ecNumber>
        <ecNumber evidence="4">3.1.3.18</ecNumber>
    </recommendedName>
</protein>
<keyword evidence="12" id="KW-0961">Cell wall biogenesis/degradation</keyword>
<dbReference type="GO" id="GO:0006281">
    <property type="term" value="P:DNA repair"/>
    <property type="evidence" value="ECO:0007669"/>
    <property type="project" value="TreeGrafter"/>
</dbReference>
<dbReference type="SFLD" id="SFLDG01129">
    <property type="entry name" value="C1.5:_HAD__Beta-PGM__Phosphata"/>
    <property type="match status" value="1"/>
</dbReference>
<dbReference type="NCBIfam" id="TIGR01449">
    <property type="entry name" value="PGP_bact"/>
    <property type="match status" value="1"/>
</dbReference>
<dbReference type="InterPro" id="IPR050155">
    <property type="entry name" value="HAD-like_hydrolase_sf"/>
</dbReference>
<dbReference type="PRINTS" id="PR00413">
    <property type="entry name" value="HADHALOGNASE"/>
</dbReference>
<evidence type="ECO:0000256" key="3">
    <source>
        <dbReference type="ARBA" id="ARBA00004818"/>
    </source>
</evidence>
<dbReference type="GO" id="GO:0005975">
    <property type="term" value="P:carbohydrate metabolic process"/>
    <property type="evidence" value="ECO:0007669"/>
    <property type="project" value="InterPro"/>
</dbReference>
<evidence type="ECO:0000256" key="10">
    <source>
        <dbReference type="ARBA" id="ARBA00023251"/>
    </source>
</evidence>
<dbReference type="FunFam" id="1.10.150.240:FF:000020">
    <property type="entry name" value="N-acetylmuramic acid 6-phosphate phosphatase"/>
    <property type="match status" value="1"/>
</dbReference>
<dbReference type="EC" id="3.1.3.105" evidence="16"/>
<dbReference type="FunFam" id="3.40.50.1000:FF:000022">
    <property type="entry name" value="Phosphoglycolate phosphatase"/>
    <property type="match status" value="1"/>
</dbReference>
<evidence type="ECO:0000256" key="14">
    <source>
        <dbReference type="ARBA" id="ARBA00050656"/>
    </source>
</evidence>
<keyword evidence="5" id="KW-0479">Metal-binding</keyword>
<dbReference type="GO" id="GO:0071555">
    <property type="term" value="P:cell wall organization"/>
    <property type="evidence" value="ECO:0007669"/>
    <property type="project" value="UniProtKB-KW"/>
</dbReference>
<keyword evidence="11" id="KW-0119">Carbohydrate metabolism</keyword>
<dbReference type="GO" id="GO:0046872">
    <property type="term" value="F:metal ion binding"/>
    <property type="evidence" value="ECO:0007669"/>
    <property type="project" value="UniProtKB-KW"/>
</dbReference>
<evidence type="ECO:0000256" key="1">
    <source>
        <dbReference type="ARBA" id="ARBA00000830"/>
    </source>
</evidence>
<reference evidence="18" key="1">
    <citation type="submission" date="2023-03" db="EMBL/GenBank/DDBJ databases">
        <title>Draft assemblies of triclosan tolerant bacteria isolated from returned activated sludge.</title>
        <authorList>
            <person name="Van Hamelsveld S."/>
        </authorList>
    </citation>
    <scope>NUCLEOTIDE SEQUENCE</scope>
    <source>
        <strain evidence="18">GW210015_S63</strain>
    </source>
</reference>
<accession>A0AAW6P6J1</accession>
<name>A0AAW6P6J1_9PSED</name>
<sequence length="226" mass="24629">MTAMQLRAVLFDMDGTLLDTAPDFIAVCQAMLAAHGRPAIDDQRIADVVSGGARAMVAATFDMDPEAPGFETLRQEFLDRYQDHCAVYSRLYDGMPELLESIERANLIWGVVTNKPVRFAGPIMQQLGLAERSAVLVCPDHVTNSKPDPEPLLLACSQLGIDPAQVLFIGDDLRDIESGRAAGTKTAAVRYGYIHPEDNPAHWGADVIVDHPRDLLAVLDRALCSC</sequence>
<evidence type="ECO:0000256" key="5">
    <source>
        <dbReference type="ARBA" id="ARBA00022723"/>
    </source>
</evidence>
<evidence type="ECO:0000313" key="18">
    <source>
        <dbReference type="EMBL" id="MDF3842127.1"/>
    </source>
</evidence>
<evidence type="ECO:0000256" key="15">
    <source>
        <dbReference type="ARBA" id="ARBA00061524"/>
    </source>
</evidence>
<keyword evidence="9" id="KW-0573">Peptidoglycan synthesis</keyword>
<dbReference type="PANTHER" id="PTHR43434">
    <property type="entry name" value="PHOSPHOGLYCOLATE PHOSPHATASE"/>
    <property type="match status" value="1"/>
</dbReference>
<proteinExistence type="inferred from homology"/>
<comment type="cofactor">
    <cofactor evidence="2">
        <name>Mg(2+)</name>
        <dbReference type="ChEBI" id="CHEBI:18420"/>
    </cofactor>
</comment>
<evidence type="ECO:0000256" key="16">
    <source>
        <dbReference type="ARBA" id="ARBA00066883"/>
    </source>
</evidence>
<keyword evidence="10" id="KW-0046">Antibiotic resistance</keyword>
<dbReference type="InterPro" id="IPR036412">
    <property type="entry name" value="HAD-like_sf"/>
</dbReference>
<dbReference type="EMBL" id="JARJLR010000195">
    <property type="protein sequence ID" value="MDF3842127.1"/>
    <property type="molecule type" value="Genomic_DNA"/>
</dbReference>
<evidence type="ECO:0000256" key="13">
    <source>
        <dbReference type="ARBA" id="ARBA00037880"/>
    </source>
</evidence>
<dbReference type="Gene3D" id="3.40.50.1000">
    <property type="entry name" value="HAD superfamily/HAD-like"/>
    <property type="match status" value="1"/>
</dbReference>
<dbReference type="GO" id="GO:0009252">
    <property type="term" value="P:peptidoglycan biosynthetic process"/>
    <property type="evidence" value="ECO:0007669"/>
    <property type="project" value="UniProtKB-KW"/>
</dbReference>
<comment type="caution">
    <text evidence="18">The sequence shown here is derived from an EMBL/GenBank/DDBJ whole genome shotgun (WGS) entry which is preliminary data.</text>
</comment>
<evidence type="ECO:0000256" key="8">
    <source>
        <dbReference type="ARBA" id="ARBA00022960"/>
    </source>
</evidence>
<keyword evidence="8" id="KW-0133">Cell shape</keyword>
<dbReference type="GO" id="GO:0046677">
    <property type="term" value="P:response to antibiotic"/>
    <property type="evidence" value="ECO:0007669"/>
    <property type="project" value="UniProtKB-KW"/>
</dbReference>
<dbReference type="SUPFAM" id="SSF56784">
    <property type="entry name" value="HAD-like"/>
    <property type="match status" value="1"/>
</dbReference>
<dbReference type="GO" id="GO:0008967">
    <property type="term" value="F:phosphoglycolate phosphatase activity"/>
    <property type="evidence" value="ECO:0007669"/>
    <property type="project" value="UniProtKB-EC"/>
</dbReference>
<dbReference type="RefSeq" id="WP_276214403.1">
    <property type="nucleotide sequence ID" value="NZ_JARJLR010000195.1"/>
</dbReference>
<dbReference type="GO" id="GO:0008360">
    <property type="term" value="P:regulation of cell shape"/>
    <property type="evidence" value="ECO:0007669"/>
    <property type="project" value="UniProtKB-KW"/>
</dbReference>